<accession>A0ABW5QEG1</accession>
<organism evidence="3 4">
    <name type="scientific">Piscibacillus salipiscarius</name>
    <dbReference type="NCBI Taxonomy" id="299480"/>
    <lineage>
        <taxon>Bacteria</taxon>
        <taxon>Bacillati</taxon>
        <taxon>Bacillota</taxon>
        <taxon>Bacilli</taxon>
        <taxon>Bacillales</taxon>
        <taxon>Bacillaceae</taxon>
        <taxon>Piscibacillus</taxon>
    </lineage>
</organism>
<evidence type="ECO:0000313" key="4">
    <source>
        <dbReference type="Proteomes" id="UP001597452"/>
    </source>
</evidence>
<dbReference type="PANTHER" id="PTHR37302">
    <property type="entry name" value="SLR1116 PROTEIN"/>
    <property type="match status" value="1"/>
</dbReference>
<protein>
    <submittedName>
        <fullName evidence="3">DinB family protein</fullName>
    </submittedName>
</protein>
<dbReference type="InterPro" id="IPR034660">
    <property type="entry name" value="DinB/YfiT-like"/>
</dbReference>
<evidence type="ECO:0000256" key="1">
    <source>
        <dbReference type="ARBA" id="ARBA00008635"/>
    </source>
</evidence>
<reference evidence="4" key="1">
    <citation type="journal article" date="2019" name="Int. J. Syst. Evol. Microbiol.">
        <title>The Global Catalogue of Microorganisms (GCM) 10K type strain sequencing project: providing services to taxonomists for standard genome sequencing and annotation.</title>
        <authorList>
            <consortium name="The Broad Institute Genomics Platform"/>
            <consortium name="The Broad Institute Genome Sequencing Center for Infectious Disease"/>
            <person name="Wu L."/>
            <person name="Ma J."/>
        </authorList>
    </citation>
    <scope>NUCLEOTIDE SEQUENCE [LARGE SCALE GENOMIC DNA]</scope>
    <source>
        <strain evidence="4">TISTR 1571</strain>
    </source>
</reference>
<sequence length="153" mass="17926">MIKFLKYNWQVRDEWFDWCEQLTLEELLKTRVGGVGSILYTLFHIIDVEYSWVRGIQGKGDLVIHFENYKTPEKLKSLSDEFRKDINDFLETNLDDLKGKVVTVPWDDEAYTADEIVHHIVAHEIHHIGQLSIWSRELGLKPPSANFIGRNIT</sequence>
<proteinExistence type="inferred from homology"/>
<evidence type="ECO:0000256" key="2">
    <source>
        <dbReference type="ARBA" id="ARBA00022723"/>
    </source>
</evidence>
<dbReference type="RefSeq" id="WP_377330284.1">
    <property type="nucleotide sequence ID" value="NZ_JBHUMZ010000052.1"/>
</dbReference>
<dbReference type="Proteomes" id="UP001597452">
    <property type="component" value="Unassembled WGS sequence"/>
</dbReference>
<dbReference type="EMBL" id="JBHUMZ010000052">
    <property type="protein sequence ID" value="MFD2640188.1"/>
    <property type="molecule type" value="Genomic_DNA"/>
</dbReference>
<keyword evidence="2" id="KW-0479">Metal-binding</keyword>
<dbReference type="SUPFAM" id="SSF109854">
    <property type="entry name" value="DinB/YfiT-like putative metalloenzymes"/>
    <property type="match status" value="1"/>
</dbReference>
<name>A0ABW5QEG1_9BACI</name>
<comment type="similarity">
    <text evidence="1">Belongs to the DinB family.</text>
</comment>
<keyword evidence="4" id="KW-1185">Reference proteome</keyword>
<dbReference type="InterPro" id="IPR007837">
    <property type="entry name" value="DinB"/>
</dbReference>
<dbReference type="Pfam" id="PF05163">
    <property type="entry name" value="DinB"/>
    <property type="match status" value="1"/>
</dbReference>
<evidence type="ECO:0000313" key="3">
    <source>
        <dbReference type="EMBL" id="MFD2640188.1"/>
    </source>
</evidence>
<dbReference type="PANTHER" id="PTHR37302:SF3">
    <property type="entry name" value="DAMAGE-INDUCIBLE PROTEIN DINB"/>
    <property type="match status" value="1"/>
</dbReference>
<comment type="caution">
    <text evidence="3">The sequence shown here is derived from an EMBL/GenBank/DDBJ whole genome shotgun (WGS) entry which is preliminary data.</text>
</comment>
<dbReference type="Gene3D" id="1.20.120.450">
    <property type="entry name" value="dinb family like domain"/>
    <property type="match status" value="1"/>
</dbReference>
<gene>
    <name evidence="3" type="ORF">ACFSW4_15070</name>
</gene>